<protein>
    <submittedName>
        <fullName evidence="1">Uncharacterized protein</fullName>
    </submittedName>
</protein>
<name>A0A0C1ZZ75_9BACT</name>
<evidence type="ECO:0000313" key="1">
    <source>
        <dbReference type="EMBL" id="KIG16528.1"/>
    </source>
</evidence>
<organism evidence="1 2">
    <name type="scientific">Enhygromyxa salina</name>
    <dbReference type="NCBI Taxonomy" id="215803"/>
    <lineage>
        <taxon>Bacteria</taxon>
        <taxon>Pseudomonadati</taxon>
        <taxon>Myxococcota</taxon>
        <taxon>Polyangia</taxon>
        <taxon>Nannocystales</taxon>
        <taxon>Nannocystaceae</taxon>
        <taxon>Enhygromyxa</taxon>
    </lineage>
</organism>
<sequence length="151" mass="16740">MPWLVSGHPNFFLMLMHPEQRWADSVLEQLCEHAQMASELAATSFGPAQVQVTRTHAGRHPCVVLTLPRPTAPTEAFMIGLVQHGPPGEPEINHINLLNFTVELVDGDPPSAAFCEWEKDKTNHVNYGHGPVPSLDEFVAWMAKLVDSRPT</sequence>
<evidence type="ECO:0000313" key="2">
    <source>
        <dbReference type="Proteomes" id="UP000031599"/>
    </source>
</evidence>
<dbReference type="Proteomes" id="UP000031599">
    <property type="component" value="Unassembled WGS sequence"/>
</dbReference>
<reference evidence="1 2" key="1">
    <citation type="submission" date="2014-12" db="EMBL/GenBank/DDBJ databases">
        <title>Genome assembly of Enhygromyxa salina DSM 15201.</title>
        <authorList>
            <person name="Sharma G."/>
            <person name="Subramanian S."/>
        </authorList>
    </citation>
    <scope>NUCLEOTIDE SEQUENCE [LARGE SCALE GENOMIC DNA]</scope>
    <source>
        <strain evidence="1 2">DSM 15201</strain>
    </source>
</reference>
<comment type="caution">
    <text evidence="1">The sequence shown here is derived from an EMBL/GenBank/DDBJ whole genome shotgun (WGS) entry which is preliminary data.</text>
</comment>
<dbReference type="EMBL" id="JMCC02000037">
    <property type="protein sequence ID" value="KIG16528.1"/>
    <property type="molecule type" value="Genomic_DNA"/>
</dbReference>
<dbReference type="AlphaFoldDB" id="A0A0C1ZZ75"/>
<accession>A0A0C1ZZ75</accession>
<gene>
    <name evidence="1" type="ORF">DB30_04441</name>
</gene>
<proteinExistence type="predicted"/>